<name>A0A0A8Y2T3_ARUDO</name>
<dbReference type="EMBL" id="GBRH01278377">
    <property type="protein sequence ID" value="JAD19518.1"/>
    <property type="molecule type" value="Transcribed_RNA"/>
</dbReference>
<evidence type="ECO:0000313" key="2">
    <source>
        <dbReference type="EMBL" id="JAD19518.1"/>
    </source>
</evidence>
<keyword evidence="1" id="KW-1133">Transmembrane helix</keyword>
<reference evidence="2" key="2">
    <citation type="journal article" date="2015" name="Data Brief">
        <title>Shoot transcriptome of the giant reed, Arundo donax.</title>
        <authorList>
            <person name="Barrero R.A."/>
            <person name="Guerrero F.D."/>
            <person name="Moolhuijzen P."/>
            <person name="Goolsby J.A."/>
            <person name="Tidwell J."/>
            <person name="Bellgard S.E."/>
            <person name="Bellgard M.I."/>
        </authorList>
    </citation>
    <scope>NUCLEOTIDE SEQUENCE</scope>
    <source>
        <tissue evidence="2">Shoot tissue taken approximately 20 cm above the soil surface</tissue>
    </source>
</reference>
<evidence type="ECO:0000256" key="1">
    <source>
        <dbReference type="SAM" id="Phobius"/>
    </source>
</evidence>
<proteinExistence type="predicted"/>
<feature type="transmembrane region" description="Helical" evidence="1">
    <location>
        <begin position="21"/>
        <end position="40"/>
    </location>
</feature>
<keyword evidence="1" id="KW-0472">Membrane</keyword>
<keyword evidence="1" id="KW-0812">Transmembrane</keyword>
<organism evidence="2">
    <name type="scientific">Arundo donax</name>
    <name type="common">Giant reed</name>
    <name type="synonym">Donax arundinaceus</name>
    <dbReference type="NCBI Taxonomy" id="35708"/>
    <lineage>
        <taxon>Eukaryota</taxon>
        <taxon>Viridiplantae</taxon>
        <taxon>Streptophyta</taxon>
        <taxon>Embryophyta</taxon>
        <taxon>Tracheophyta</taxon>
        <taxon>Spermatophyta</taxon>
        <taxon>Magnoliopsida</taxon>
        <taxon>Liliopsida</taxon>
        <taxon>Poales</taxon>
        <taxon>Poaceae</taxon>
        <taxon>PACMAD clade</taxon>
        <taxon>Arundinoideae</taxon>
        <taxon>Arundineae</taxon>
        <taxon>Arundo</taxon>
    </lineage>
</organism>
<protein>
    <submittedName>
        <fullName evidence="2">Uncharacterized protein</fullName>
    </submittedName>
</protein>
<accession>A0A0A8Y2T3</accession>
<reference evidence="2" key="1">
    <citation type="submission" date="2014-09" db="EMBL/GenBank/DDBJ databases">
        <authorList>
            <person name="Magalhaes I.L.F."/>
            <person name="Oliveira U."/>
            <person name="Santos F.R."/>
            <person name="Vidigal T.H.D.A."/>
            <person name="Brescovit A.D."/>
            <person name="Santos A.J."/>
        </authorList>
    </citation>
    <scope>NUCLEOTIDE SEQUENCE</scope>
    <source>
        <tissue evidence="2">Shoot tissue taken approximately 20 cm above the soil surface</tissue>
    </source>
</reference>
<dbReference type="AlphaFoldDB" id="A0A0A8Y2T3"/>
<sequence length="41" mass="4363">MSTTNLCPRKLEIDNLVGKKASSMWIFAAVLLGSTGYSMGA</sequence>